<dbReference type="Proteomes" id="UP000449906">
    <property type="component" value="Unassembled WGS sequence"/>
</dbReference>
<feature type="transmembrane region" description="Helical" evidence="1">
    <location>
        <begin position="526"/>
        <end position="547"/>
    </location>
</feature>
<feature type="transmembrane region" description="Helical" evidence="1">
    <location>
        <begin position="424"/>
        <end position="441"/>
    </location>
</feature>
<keyword evidence="1" id="KW-0472">Membrane</keyword>
<accession>A0A7J5E3B3</accession>
<feature type="transmembrane region" description="Helical" evidence="1">
    <location>
        <begin position="35"/>
        <end position="55"/>
    </location>
</feature>
<feature type="transmembrane region" description="Helical" evidence="1">
    <location>
        <begin position="135"/>
        <end position="156"/>
    </location>
</feature>
<feature type="transmembrane region" description="Helical" evidence="1">
    <location>
        <begin position="453"/>
        <end position="470"/>
    </location>
</feature>
<reference evidence="3 4" key="1">
    <citation type="submission" date="2019-09" db="EMBL/GenBank/DDBJ databases">
        <title>Pimelobacter sp. isolated from Paulinella.</title>
        <authorList>
            <person name="Jeong S.E."/>
        </authorList>
    </citation>
    <scope>NUCLEOTIDE SEQUENCE [LARGE SCALE GENOMIC DNA]</scope>
    <source>
        <strain evidence="3 4">Pch-N</strain>
    </source>
</reference>
<dbReference type="AlphaFoldDB" id="A0A7J5E3B3"/>
<feature type="transmembrane region" description="Helical" evidence="1">
    <location>
        <begin position="85"/>
        <end position="105"/>
    </location>
</feature>
<proteinExistence type="predicted"/>
<feature type="transmembrane region" description="Helical" evidence="1">
    <location>
        <begin position="476"/>
        <end position="494"/>
    </location>
</feature>
<dbReference type="Pfam" id="PF02518">
    <property type="entry name" value="HATPase_c"/>
    <property type="match status" value="1"/>
</dbReference>
<comment type="caution">
    <text evidence="3">The sequence shown here is derived from an EMBL/GenBank/DDBJ whole genome shotgun (WGS) entry which is preliminary data.</text>
</comment>
<feature type="transmembrane region" description="Helical" evidence="1">
    <location>
        <begin position="392"/>
        <end position="412"/>
    </location>
</feature>
<feature type="transmembrane region" description="Helical" evidence="1">
    <location>
        <begin position="112"/>
        <end position="129"/>
    </location>
</feature>
<evidence type="ECO:0000259" key="2">
    <source>
        <dbReference type="Pfam" id="PF02518"/>
    </source>
</evidence>
<dbReference type="SUPFAM" id="SSF55874">
    <property type="entry name" value="ATPase domain of HSP90 chaperone/DNA topoisomerase II/histidine kinase"/>
    <property type="match status" value="1"/>
</dbReference>
<feature type="domain" description="Histidine kinase/HSP90-like ATPase" evidence="2">
    <location>
        <begin position="283"/>
        <end position="348"/>
    </location>
</feature>
<feature type="transmembrane region" description="Helical" evidence="1">
    <location>
        <begin position="62"/>
        <end position="79"/>
    </location>
</feature>
<keyword evidence="1" id="KW-1133">Transmembrane helix</keyword>
<name>A0A7J5E3B3_NOCSI</name>
<sequence>MASFRHAVRWAFFAGMVVWMPLVVAAYFVGPERHHDGMLVAGVNGALLVVAAVACAKPEFPAWLVFLLQYAVFVFDWMHTAGPSTPFAVATFHLFVITAVAQGLVLRRRIDLVLSLACCVAVAVLIYLTDPEQRTRFPLFLLANGPLAIVVGRPGLVPLLRFARSLDTNHHEAVRARTRLDVQTAAMRRAAEEQRQVHDTAINTLAAVARGGSAVSDLGAVRARCHADTQVLEHLMSSSGLDLTAHESPEAPLARRTITVDLTGLSGQPLADLWAGMPLGVRAALGGAIGELVTNAEKHAGVPRVSVDIRADSTDSGGVRVVVSDQGRGFAVEHVAERGLASSVRARLAEEGIAFDLRTAPGAGVRAAMSWRADGDQGAGEATDFRVGVDRVSMVGALLISALLAGGGIFLGAANHPGELTPDYLLAALVITTTLLAWRSWRRHDRLTAPMTAVLVITAPIAFLVSGSGVNFGQGYVLAWQCIAPAMLLFIVVAGSRSARVVATGMAVYAAVGAAAALALTTTPAAAAVTFIMLATGLVWVGGWVLFNLRLRRMAARAIREHEAAVRADEAAEAQATAAQVRARWRLAGIESAADLLRALGSTLDPASPEARHRSGLEETYLRQVVLLPPELVNIGAWFCQALSTARERDVNLQVRSGPHDIAPGTADLLGQYVVDATTVVDPGTDLVVSLLEGRDGLQLRLVATDSRIAELARERDWESGLELEIQQYAQQVLVRVGPRAAA</sequence>
<gene>
    <name evidence="3" type="ORF">F9L07_13435</name>
</gene>
<dbReference type="InterPro" id="IPR003594">
    <property type="entry name" value="HATPase_dom"/>
</dbReference>
<dbReference type="Gene3D" id="3.30.565.10">
    <property type="entry name" value="Histidine kinase-like ATPase, C-terminal domain"/>
    <property type="match status" value="1"/>
</dbReference>
<evidence type="ECO:0000313" key="3">
    <source>
        <dbReference type="EMBL" id="KAB2812741.1"/>
    </source>
</evidence>
<dbReference type="InterPro" id="IPR036890">
    <property type="entry name" value="HATPase_C_sf"/>
</dbReference>
<evidence type="ECO:0000313" key="4">
    <source>
        <dbReference type="Proteomes" id="UP000449906"/>
    </source>
</evidence>
<feature type="transmembrane region" description="Helical" evidence="1">
    <location>
        <begin position="501"/>
        <end position="520"/>
    </location>
</feature>
<evidence type="ECO:0000256" key="1">
    <source>
        <dbReference type="SAM" id="Phobius"/>
    </source>
</evidence>
<feature type="transmembrane region" description="Helical" evidence="1">
    <location>
        <begin position="7"/>
        <end position="29"/>
    </location>
</feature>
<dbReference type="EMBL" id="WBVM01000001">
    <property type="protein sequence ID" value="KAB2812741.1"/>
    <property type="molecule type" value="Genomic_DNA"/>
</dbReference>
<dbReference type="RefSeq" id="WP_151580083.1">
    <property type="nucleotide sequence ID" value="NZ_WBVM01000001.1"/>
</dbReference>
<keyword evidence="1" id="KW-0812">Transmembrane</keyword>
<protein>
    <recommendedName>
        <fullName evidence="2">Histidine kinase/HSP90-like ATPase domain-containing protein</fullName>
    </recommendedName>
</protein>
<organism evidence="3 4">
    <name type="scientific">Nocardioides simplex</name>
    <name type="common">Arthrobacter simplex</name>
    <dbReference type="NCBI Taxonomy" id="2045"/>
    <lineage>
        <taxon>Bacteria</taxon>
        <taxon>Bacillati</taxon>
        <taxon>Actinomycetota</taxon>
        <taxon>Actinomycetes</taxon>
        <taxon>Propionibacteriales</taxon>
        <taxon>Nocardioidaceae</taxon>
        <taxon>Pimelobacter</taxon>
    </lineage>
</organism>